<protein>
    <submittedName>
        <fullName evidence="1">Uncharacterized protein</fullName>
    </submittedName>
</protein>
<evidence type="ECO:0000313" key="2">
    <source>
        <dbReference type="Proteomes" id="UP000288805"/>
    </source>
</evidence>
<accession>A0A438JRC8</accession>
<comment type="caution">
    <text evidence="1">The sequence shown here is derived from an EMBL/GenBank/DDBJ whole genome shotgun (WGS) entry which is preliminary data.</text>
</comment>
<sequence length="269" mass="30651">MMSWNESEPKPIVLDEIYEIGRVTLGSRMPIPFRLVLKATSVQTTTVVSLTFPYYSAQTPFVLISDVEELLTPYVDDVHIHDIQYVICGVGWYNSSLPQPLDPWRERPLIRSTHKDVLILSPEPDWNRDYHHSGEKVKFIHDGQVVIVQSVGDMFIYAESVLHDDLFMTGFTFDEMPSDGIIGGLSTIQEVELQRLVYQLQLSDEAPDTLPSTLVVPSSPDRMSLMTLYFPDEIDEHEIFAEIGDIVDGTIPHDEYIDKMLVMSMSQIE</sequence>
<gene>
    <name evidence="1" type="ORF">CK203_015901</name>
</gene>
<organism evidence="1 2">
    <name type="scientific">Vitis vinifera</name>
    <name type="common">Grape</name>
    <dbReference type="NCBI Taxonomy" id="29760"/>
    <lineage>
        <taxon>Eukaryota</taxon>
        <taxon>Viridiplantae</taxon>
        <taxon>Streptophyta</taxon>
        <taxon>Embryophyta</taxon>
        <taxon>Tracheophyta</taxon>
        <taxon>Spermatophyta</taxon>
        <taxon>Magnoliopsida</taxon>
        <taxon>eudicotyledons</taxon>
        <taxon>Gunneridae</taxon>
        <taxon>Pentapetalae</taxon>
        <taxon>rosids</taxon>
        <taxon>Vitales</taxon>
        <taxon>Vitaceae</taxon>
        <taxon>Viteae</taxon>
        <taxon>Vitis</taxon>
    </lineage>
</organism>
<dbReference type="AlphaFoldDB" id="A0A438JRC8"/>
<evidence type="ECO:0000313" key="1">
    <source>
        <dbReference type="EMBL" id="RVX11506.1"/>
    </source>
</evidence>
<dbReference type="EMBL" id="QGNW01000030">
    <property type="protein sequence ID" value="RVX11506.1"/>
    <property type="molecule type" value="Genomic_DNA"/>
</dbReference>
<reference evidence="1 2" key="1">
    <citation type="journal article" date="2018" name="PLoS Genet.">
        <title>Population sequencing reveals clonal diversity and ancestral inbreeding in the grapevine cultivar Chardonnay.</title>
        <authorList>
            <person name="Roach M.J."/>
            <person name="Johnson D.L."/>
            <person name="Bohlmann J."/>
            <person name="van Vuuren H.J."/>
            <person name="Jones S.J."/>
            <person name="Pretorius I.S."/>
            <person name="Schmidt S.A."/>
            <person name="Borneman A.R."/>
        </authorList>
    </citation>
    <scope>NUCLEOTIDE SEQUENCE [LARGE SCALE GENOMIC DNA]</scope>
    <source>
        <strain evidence="2">cv. Chardonnay</strain>
        <tissue evidence="1">Leaf</tissue>
    </source>
</reference>
<proteinExistence type="predicted"/>
<name>A0A438JRC8_VITVI</name>
<dbReference type="Proteomes" id="UP000288805">
    <property type="component" value="Unassembled WGS sequence"/>
</dbReference>